<proteinExistence type="predicted"/>
<reference evidence="2" key="1">
    <citation type="journal article" date="2013" name="Mol. Plant Microbe Interact.">
        <title>Global aspects of pacC regulation of pathogenicity genes in Colletotrichum gloeosporioides as revealed by transcriptome analysis.</title>
        <authorList>
            <person name="Alkan N."/>
            <person name="Meng X."/>
            <person name="Friedlander G."/>
            <person name="Reuveni E."/>
            <person name="Sukno S."/>
            <person name="Sherman A."/>
            <person name="Thon M."/>
            <person name="Fluhr R."/>
            <person name="Prusky D."/>
        </authorList>
    </citation>
    <scope>NUCLEOTIDE SEQUENCE [LARGE SCALE GENOMIC DNA]</scope>
    <source>
        <strain evidence="2">Cg-14</strain>
    </source>
</reference>
<sequence length="10" mass="1320">MRYLNTYCKK</sequence>
<accession>T0M1N4</accession>
<organism evidence="1 2">
    <name type="scientific">Colletotrichum gloeosporioides (strain Cg-14)</name>
    <name type="common">Anthracnose fungus</name>
    <name type="synonym">Glomerella cingulata</name>
    <dbReference type="NCBI Taxonomy" id="1237896"/>
    <lineage>
        <taxon>Eukaryota</taxon>
        <taxon>Fungi</taxon>
        <taxon>Dikarya</taxon>
        <taxon>Ascomycota</taxon>
        <taxon>Pezizomycotina</taxon>
        <taxon>Sordariomycetes</taxon>
        <taxon>Hypocreomycetidae</taxon>
        <taxon>Glomerellales</taxon>
        <taxon>Glomerellaceae</taxon>
        <taxon>Colletotrichum</taxon>
        <taxon>Colletotrichum gloeosporioides species complex</taxon>
    </lineage>
</organism>
<dbReference type="Proteomes" id="UP000015530">
    <property type="component" value="Unassembled WGS sequence"/>
</dbReference>
<comment type="caution">
    <text evidence="1">The sequence shown here is derived from an EMBL/GenBank/DDBJ whole genome shotgun (WGS) entry which is preliminary data.</text>
</comment>
<dbReference type="EMBL" id="AMYD01000446">
    <property type="protein sequence ID" value="EQB57651.1"/>
    <property type="molecule type" value="Genomic_DNA"/>
</dbReference>
<dbReference type="HOGENOM" id="CLU_3438346_0_0_1"/>
<name>T0M1N4_COLGC</name>
<protein>
    <submittedName>
        <fullName evidence="1">Uncharacterized protein</fullName>
    </submittedName>
</protein>
<evidence type="ECO:0000313" key="2">
    <source>
        <dbReference type="Proteomes" id="UP000015530"/>
    </source>
</evidence>
<gene>
    <name evidence="1" type="ORF">CGLO_02190</name>
</gene>
<evidence type="ECO:0000313" key="1">
    <source>
        <dbReference type="EMBL" id="EQB57651.1"/>
    </source>
</evidence>